<dbReference type="InterPro" id="IPR021508">
    <property type="entry name" value="Gp17-like"/>
</dbReference>
<dbReference type="InterPro" id="IPR053745">
    <property type="entry name" value="Viral_Tail_Comp_sf"/>
</dbReference>
<dbReference type="OrthoDB" id="7630456at2"/>
<reference evidence="2 4" key="2">
    <citation type="submission" date="2016-11" db="EMBL/GenBank/DDBJ databases">
        <authorList>
            <person name="Jaros S."/>
            <person name="Januszkiewicz K."/>
            <person name="Wedrychowicz H."/>
        </authorList>
    </citation>
    <scope>NUCLEOTIDE SEQUENCE [LARGE SCALE GENOMIC DNA]</scope>
    <source>
        <strain evidence="2 4">DSM 17137</strain>
    </source>
</reference>
<dbReference type="Gene3D" id="3.30.2000.30">
    <property type="match status" value="1"/>
</dbReference>
<name>A0A0F5LM84_9HYPH</name>
<organism evidence="1 3">
    <name type="scientific">Devosia limi DSM 17137</name>
    <dbReference type="NCBI Taxonomy" id="1121477"/>
    <lineage>
        <taxon>Bacteria</taxon>
        <taxon>Pseudomonadati</taxon>
        <taxon>Pseudomonadota</taxon>
        <taxon>Alphaproteobacteria</taxon>
        <taxon>Hyphomicrobiales</taxon>
        <taxon>Devosiaceae</taxon>
        <taxon>Devosia</taxon>
    </lineage>
</organism>
<evidence type="ECO:0000313" key="1">
    <source>
        <dbReference type="EMBL" id="KKB82732.1"/>
    </source>
</evidence>
<dbReference type="STRING" id="1121477.SAMN02745223_00264"/>
<keyword evidence="3" id="KW-1185">Reference proteome</keyword>
<dbReference type="PATRIC" id="fig|1121477.3.peg.4305"/>
<dbReference type="Proteomes" id="UP000184533">
    <property type="component" value="Unassembled WGS sequence"/>
</dbReference>
<proteinExistence type="predicted"/>
<evidence type="ECO:0000313" key="4">
    <source>
        <dbReference type="Proteomes" id="UP000184533"/>
    </source>
</evidence>
<dbReference type="AlphaFoldDB" id="A0A0F5LM84"/>
<dbReference type="EMBL" id="FQVC01000001">
    <property type="protein sequence ID" value="SHE39374.1"/>
    <property type="molecule type" value="Genomic_DNA"/>
</dbReference>
<reference evidence="1 3" key="1">
    <citation type="submission" date="2015-03" db="EMBL/GenBank/DDBJ databases">
        <authorList>
            <person name="Hassan Y.I."/>
            <person name="Lepp D."/>
            <person name="Zhou T."/>
        </authorList>
    </citation>
    <scope>NUCLEOTIDE SEQUENCE [LARGE SCALE GENOMIC DNA]</scope>
    <source>
        <strain evidence="1 3">DSM 17137</strain>
    </source>
</reference>
<evidence type="ECO:0008006" key="5">
    <source>
        <dbReference type="Google" id="ProtNLM"/>
    </source>
</evidence>
<protein>
    <recommendedName>
        <fullName evidence="5">DUF3168 domain-containing protein</fullName>
    </recommendedName>
</protein>
<gene>
    <name evidence="2" type="ORF">SAMN02745223_00264</name>
    <name evidence="1" type="ORF">VW29_15660</name>
</gene>
<sequence length="134" mass="14168">MHPIVTLQGALLGALNADPDLVTLIGTNAIFDAMPKGHQAPYGVIDRHDLRPRDGDLAPGFEHRLVLHFWHRDASRKAVLAIAERVTTVAVSAALSGGGLAVTHANVVRVETGIDGKTGQAKAVLVLRFLSEPG</sequence>
<dbReference type="Proteomes" id="UP000033608">
    <property type="component" value="Unassembled WGS sequence"/>
</dbReference>
<evidence type="ECO:0000313" key="2">
    <source>
        <dbReference type="EMBL" id="SHE39374.1"/>
    </source>
</evidence>
<evidence type="ECO:0000313" key="3">
    <source>
        <dbReference type="Proteomes" id="UP000033608"/>
    </source>
</evidence>
<dbReference type="RefSeq" id="WP_046136211.1">
    <property type="nucleotide sequence ID" value="NZ_FQVC01000001.1"/>
</dbReference>
<dbReference type="Pfam" id="PF11367">
    <property type="entry name" value="Tail_completion_gp17"/>
    <property type="match status" value="1"/>
</dbReference>
<accession>A0A0F5LM84</accession>
<dbReference type="EMBL" id="LAJF01000092">
    <property type="protein sequence ID" value="KKB82732.1"/>
    <property type="molecule type" value="Genomic_DNA"/>
</dbReference>